<dbReference type="Gene3D" id="3.40.50.720">
    <property type="entry name" value="NAD(P)-binding Rossmann-like Domain"/>
    <property type="match status" value="1"/>
</dbReference>
<name>A0A1Y1YN55_9PLEO</name>
<gene>
    <name evidence="4" type="ORF">BCR34DRAFT_435259</name>
</gene>
<accession>A0A1Y1YN55</accession>
<dbReference type="InterPro" id="IPR051164">
    <property type="entry name" value="NmrA-like_oxidored"/>
</dbReference>
<dbReference type="PANTHER" id="PTHR42748">
    <property type="entry name" value="NITROGEN METABOLITE REPRESSION PROTEIN NMRA FAMILY MEMBER"/>
    <property type="match status" value="1"/>
</dbReference>
<dbReference type="STRING" id="1231657.A0A1Y1YN55"/>
<comment type="caution">
    <text evidence="4">The sequence shown here is derived from an EMBL/GenBank/DDBJ whole genome shotgun (WGS) entry which is preliminary data.</text>
</comment>
<feature type="domain" description="NmrA-like" evidence="3">
    <location>
        <begin position="4"/>
        <end position="250"/>
    </location>
</feature>
<evidence type="ECO:0000256" key="2">
    <source>
        <dbReference type="ARBA" id="ARBA00022857"/>
    </source>
</evidence>
<dbReference type="Gene3D" id="3.90.25.10">
    <property type="entry name" value="UDP-galactose 4-epimerase, domain 1"/>
    <property type="match status" value="1"/>
</dbReference>
<dbReference type="CDD" id="cd05251">
    <property type="entry name" value="NmrA_like_SDR_a"/>
    <property type="match status" value="1"/>
</dbReference>
<dbReference type="AlphaFoldDB" id="A0A1Y1YN55"/>
<organism evidence="4 5">
    <name type="scientific">Clohesyomyces aquaticus</name>
    <dbReference type="NCBI Taxonomy" id="1231657"/>
    <lineage>
        <taxon>Eukaryota</taxon>
        <taxon>Fungi</taxon>
        <taxon>Dikarya</taxon>
        <taxon>Ascomycota</taxon>
        <taxon>Pezizomycotina</taxon>
        <taxon>Dothideomycetes</taxon>
        <taxon>Pleosporomycetidae</taxon>
        <taxon>Pleosporales</taxon>
        <taxon>Lindgomycetaceae</taxon>
        <taxon>Clohesyomyces</taxon>
    </lineage>
</organism>
<evidence type="ECO:0000313" key="4">
    <source>
        <dbReference type="EMBL" id="ORX99408.1"/>
    </source>
</evidence>
<comment type="similarity">
    <text evidence="1">Belongs to the NmrA-type oxidoreductase family.</text>
</comment>
<feature type="non-terminal residue" evidence="4">
    <location>
        <position position="331"/>
    </location>
</feature>
<evidence type="ECO:0000259" key="3">
    <source>
        <dbReference type="Pfam" id="PF05368"/>
    </source>
</evidence>
<protein>
    <recommendedName>
        <fullName evidence="3">NmrA-like domain-containing protein</fullName>
    </recommendedName>
</protein>
<reference evidence="4 5" key="1">
    <citation type="submission" date="2016-07" db="EMBL/GenBank/DDBJ databases">
        <title>Pervasive Adenine N6-methylation of Active Genes in Fungi.</title>
        <authorList>
            <consortium name="DOE Joint Genome Institute"/>
            <person name="Mondo S.J."/>
            <person name="Dannebaum R.O."/>
            <person name="Kuo R.C."/>
            <person name="Labutti K."/>
            <person name="Haridas S."/>
            <person name="Kuo A."/>
            <person name="Salamov A."/>
            <person name="Ahrendt S.R."/>
            <person name="Lipzen A."/>
            <person name="Sullivan W."/>
            <person name="Andreopoulos W.B."/>
            <person name="Clum A."/>
            <person name="Lindquist E."/>
            <person name="Daum C."/>
            <person name="Ramamoorthy G.K."/>
            <person name="Gryganskyi A."/>
            <person name="Culley D."/>
            <person name="Magnuson J.K."/>
            <person name="James T.Y."/>
            <person name="O'Malley M.A."/>
            <person name="Stajich J.E."/>
            <person name="Spatafora J.W."/>
            <person name="Visel A."/>
            <person name="Grigoriev I.V."/>
        </authorList>
    </citation>
    <scope>NUCLEOTIDE SEQUENCE [LARGE SCALE GENOMIC DNA]</scope>
    <source>
        <strain evidence="4 5">CBS 115471</strain>
    </source>
</reference>
<dbReference type="InterPro" id="IPR036291">
    <property type="entry name" value="NAD(P)-bd_dom_sf"/>
</dbReference>
<evidence type="ECO:0000256" key="1">
    <source>
        <dbReference type="ARBA" id="ARBA00006328"/>
    </source>
</evidence>
<evidence type="ECO:0000313" key="5">
    <source>
        <dbReference type="Proteomes" id="UP000193144"/>
    </source>
</evidence>
<dbReference type="InterPro" id="IPR008030">
    <property type="entry name" value="NmrA-like"/>
</dbReference>
<sequence>MAPQNVLIIGGAGAQGVPIVRALSSDPRYAVCVLTRNPDSETAKELLTLPNVTLAIGDASNEADLRAAFQGISLAFVNTNSNALGIRAEMYWGTRIFEIAIESGVQHYIWSSLEDTLALSGYDEACRVGHYAGKSRVAEWMCAFPQSPMKWSVITTGPYIEMLHELFRPRKEEDGTRVFGFPLKDGAIPFVHLDDVANGVKWLFDHPEEAAGKDLKMTVEHASGKIIAEAFEKVTGQKARYEDISKEDWYQRSGIGPLDWKMGEGYEGNRPEDPTLLSVEQNFGNWWNLYQRSAGNKGLIKTDYEELDRILPHRVKSVEAWMTKVGYTGEA</sequence>
<keyword evidence="2" id="KW-0521">NADP</keyword>
<keyword evidence="5" id="KW-1185">Reference proteome</keyword>
<dbReference type="Proteomes" id="UP000193144">
    <property type="component" value="Unassembled WGS sequence"/>
</dbReference>
<dbReference type="PANTHER" id="PTHR42748:SF14">
    <property type="entry name" value="SNOAL-LIKE DOMAIN-CONTAINING PROTEIN"/>
    <property type="match status" value="1"/>
</dbReference>
<dbReference type="GO" id="GO:0005634">
    <property type="term" value="C:nucleus"/>
    <property type="evidence" value="ECO:0007669"/>
    <property type="project" value="TreeGrafter"/>
</dbReference>
<dbReference type="OrthoDB" id="300709at2759"/>
<dbReference type="SUPFAM" id="SSF51735">
    <property type="entry name" value="NAD(P)-binding Rossmann-fold domains"/>
    <property type="match status" value="1"/>
</dbReference>
<proteinExistence type="inferred from homology"/>
<dbReference type="EMBL" id="MCFA01000198">
    <property type="protein sequence ID" value="ORX99408.1"/>
    <property type="molecule type" value="Genomic_DNA"/>
</dbReference>
<dbReference type="Pfam" id="PF05368">
    <property type="entry name" value="NmrA"/>
    <property type="match status" value="1"/>
</dbReference>